<gene>
    <name evidence="2" type="ORF">KKI46_07060</name>
</gene>
<dbReference type="GeneID" id="88811428"/>
<dbReference type="EMBL" id="CP075897">
    <property type="protein sequence ID" value="QWB31398.1"/>
    <property type="molecule type" value="Genomic_DNA"/>
</dbReference>
<feature type="transmembrane region" description="Helical" evidence="1">
    <location>
        <begin position="20"/>
        <end position="40"/>
    </location>
</feature>
<keyword evidence="1" id="KW-0472">Membrane</keyword>
<feature type="transmembrane region" description="Helical" evidence="1">
    <location>
        <begin position="60"/>
        <end position="80"/>
    </location>
</feature>
<keyword evidence="3" id="KW-1185">Reference proteome</keyword>
<dbReference type="Proteomes" id="UP000679498">
    <property type="component" value="Chromosome"/>
</dbReference>
<sequence>MLHMLTWLGVKADKKAERQFFAGVEKKTIFLILFLALAILKGVKWGMTVLIPTAFFSDSIISVLPGVLGVLTAVVFVLLVERSLQDKSSEK</sequence>
<accession>A0ABX8GDW2</accession>
<keyword evidence="1" id="KW-1133">Transmembrane helix</keyword>
<proteinExistence type="predicted"/>
<dbReference type="RefSeq" id="WP_156772498.1">
    <property type="nucleotide sequence ID" value="NZ_CP075897.1"/>
</dbReference>
<reference evidence="2 3" key="1">
    <citation type="submission" date="2021-05" db="EMBL/GenBank/DDBJ databases">
        <title>Biocontrol using Exiguobacterium acetylicum SI17 against litchi downy blight caused by Peronophythora litchii.</title>
        <authorList>
            <person name="Zheng L."/>
        </authorList>
    </citation>
    <scope>NUCLEOTIDE SEQUENCE [LARGE SCALE GENOMIC DNA]</scope>
    <source>
        <strain evidence="2 3">SI17</strain>
    </source>
</reference>
<keyword evidence="1" id="KW-0812">Transmembrane</keyword>
<name>A0ABX8GDW2_EXIAC</name>
<organism evidence="2 3">
    <name type="scientific">Exiguobacterium acetylicum</name>
    <name type="common">Brevibacterium acetylicum</name>
    <dbReference type="NCBI Taxonomy" id="41170"/>
    <lineage>
        <taxon>Bacteria</taxon>
        <taxon>Bacillati</taxon>
        <taxon>Bacillota</taxon>
        <taxon>Bacilli</taxon>
        <taxon>Bacillales</taxon>
        <taxon>Bacillales Family XII. Incertae Sedis</taxon>
        <taxon>Exiguobacterium</taxon>
    </lineage>
</organism>
<protein>
    <submittedName>
        <fullName evidence="2">Uncharacterized protein</fullName>
    </submittedName>
</protein>
<evidence type="ECO:0000313" key="2">
    <source>
        <dbReference type="EMBL" id="QWB31398.1"/>
    </source>
</evidence>
<evidence type="ECO:0000313" key="3">
    <source>
        <dbReference type="Proteomes" id="UP000679498"/>
    </source>
</evidence>
<evidence type="ECO:0000256" key="1">
    <source>
        <dbReference type="SAM" id="Phobius"/>
    </source>
</evidence>